<accession>A0A1V9Z986</accession>
<dbReference type="Proteomes" id="UP000243217">
    <property type="component" value="Unassembled WGS sequence"/>
</dbReference>
<comment type="caution">
    <text evidence="1">The sequence shown here is derived from an EMBL/GenBank/DDBJ whole genome shotgun (WGS) entry which is preliminary data.</text>
</comment>
<proteinExistence type="predicted"/>
<sequence>MDRNLLCKYPNKPCPNARSSKKNGSLHNLCEYHREKANAMQQLYVLKRRSLDERSPSTRPKDVLAYCELIERAKNYQRAQNSMNQAILNVEPIAFDCENPVLPPLSQIDFDILLTSMELTEDSIAFEKMQNNSDIPWYA</sequence>
<dbReference type="EMBL" id="JNBS01002179">
    <property type="protein sequence ID" value="OQR94554.1"/>
    <property type="molecule type" value="Genomic_DNA"/>
</dbReference>
<reference evidence="1 2" key="1">
    <citation type="journal article" date="2014" name="Genome Biol. Evol.">
        <title>The secreted proteins of Achlya hypogyna and Thraustotheca clavata identify the ancestral oomycete secretome and reveal gene acquisitions by horizontal gene transfer.</title>
        <authorList>
            <person name="Misner I."/>
            <person name="Blouin N."/>
            <person name="Leonard G."/>
            <person name="Richards T.A."/>
            <person name="Lane C.E."/>
        </authorList>
    </citation>
    <scope>NUCLEOTIDE SEQUENCE [LARGE SCALE GENOMIC DNA]</scope>
    <source>
        <strain evidence="1 2">ATCC 34112</strain>
    </source>
</reference>
<keyword evidence="2" id="KW-1185">Reference proteome</keyword>
<dbReference type="AlphaFoldDB" id="A0A1V9Z986"/>
<evidence type="ECO:0000313" key="1">
    <source>
        <dbReference type="EMBL" id="OQR94554.1"/>
    </source>
</evidence>
<name>A0A1V9Z986_9STRA</name>
<organism evidence="1 2">
    <name type="scientific">Thraustotheca clavata</name>
    <dbReference type="NCBI Taxonomy" id="74557"/>
    <lineage>
        <taxon>Eukaryota</taxon>
        <taxon>Sar</taxon>
        <taxon>Stramenopiles</taxon>
        <taxon>Oomycota</taxon>
        <taxon>Saprolegniomycetes</taxon>
        <taxon>Saprolegniales</taxon>
        <taxon>Achlyaceae</taxon>
        <taxon>Thraustotheca</taxon>
    </lineage>
</organism>
<evidence type="ECO:0000313" key="2">
    <source>
        <dbReference type="Proteomes" id="UP000243217"/>
    </source>
</evidence>
<protein>
    <submittedName>
        <fullName evidence="1">Uncharacterized protein</fullName>
    </submittedName>
</protein>
<gene>
    <name evidence="1" type="ORF">THRCLA_22232</name>
</gene>
<dbReference type="OrthoDB" id="62232at2759"/>